<sequence>MDMEQNEIPQKNPHERVTRVKGNRGKKMKQHPEPVPDIVNEFNPESKVNAVKKSENGDTLSKPTVTAVFRSSHQKKGHRTRGKKKYRLEYNAGGGYNARQAERCTH</sequence>
<feature type="region of interest" description="Disordered" evidence="1">
    <location>
        <begin position="1"/>
        <end position="106"/>
    </location>
</feature>
<protein>
    <submittedName>
        <fullName evidence="2">Uncharacterized protein</fullName>
    </submittedName>
</protein>
<accession>A0A564YUY4</accession>
<organism evidence="2 3">
    <name type="scientific">Hymenolepis diminuta</name>
    <name type="common">Rat tapeworm</name>
    <dbReference type="NCBI Taxonomy" id="6216"/>
    <lineage>
        <taxon>Eukaryota</taxon>
        <taxon>Metazoa</taxon>
        <taxon>Spiralia</taxon>
        <taxon>Lophotrochozoa</taxon>
        <taxon>Platyhelminthes</taxon>
        <taxon>Cestoda</taxon>
        <taxon>Eucestoda</taxon>
        <taxon>Cyclophyllidea</taxon>
        <taxon>Hymenolepididae</taxon>
        <taxon>Hymenolepis</taxon>
    </lineage>
</organism>
<dbReference type="AlphaFoldDB" id="A0A564YUY4"/>
<reference evidence="2 3" key="1">
    <citation type="submission" date="2019-07" db="EMBL/GenBank/DDBJ databases">
        <authorList>
            <person name="Jastrzebski P J."/>
            <person name="Paukszto L."/>
            <person name="Jastrzebski P J."/>
        </authorList>
    </citation>
    <scope>NUCLEOTIDE SEQUENCE [LARGE SCALE GENOMIC DNA]</scope>
    <source>
        <strain evidence="2 3">WMS-il1</strain>
    </source>
</reference>
<evidence type="ECO:0000256" key="1">
    <source>
        <dbReference type="SAM" id="MobiDB-lite"/>
    </source>
</evidence>
<evidence type="ECO:0000313" key="2">
    <source>
        <dbReference type="EMBL" id="VUZ50513.1"/>
    </source>
</evidence>
<dbReference type="EMBL" id="CABIJS010000377">
    <property type="protein sequence ID" value="VUZ50513.1"/>
    <property type="molecule type" value="Genomic_DNA"/>
</dbReference>
<dbReference type="Proteomes" id="UP000321570">
    <property type="component" value="Unassembled WGS sequence"/>
</dbReference>
<name>A0A564YUY4_HYMDI</name>
<proteinExistence type="predicted"/>
<gene>
    <name evidence="2" type="ORF">WMSIL1_LOCUS9407</name>
</gene>
<evidence type="ECO:0000313" key="3">
    <source>
        <dbReference type="Proteomes" id="UP000321570"/>
    </source>
</evidence>
<keyword evidence="3" id="KW-1185">Reference proteome</keyword>
<feature type="compositionally biased region" description="Basic residues" evidence="1">
    <location>
        <begin position="72"/>
        <end position="86"/>
    </location>
</feature>
<feature type="compositionally biased region" description="Basic residues" evidence="1">
    <location>
        <begin position="19"/>
        <end position="29"/>
    </location>
</feature>